<evidence type="ECO:0000313" key="3">
    <source>
        <dbReference type="Proteomes" id="UP000325122"/>
    </source>
</evidence>
<dbReference type="Proteomes" id="UP000325122">
    <property type="component" value="Unassembled WGS sequence"/>
</dbReference>
<dbReference type="Gene3D" id="3.10.620.30">
    <property type="match status" value="1"/>
</dbReference>
<protein>
    <submittedName>
        <fullName evidence="2">DUF3857 domain-containing protein</fullName>
    </submittedName>
</protein>
<organism evidence="2 3">
    <name type="scientific">Alkalicaulis satelles</name>
    <dbReference type="NCBI Taxonomy" id="2609175"/>
    <lineage>
        <taxon>Bacteria</taxon>
        <taxon>Pseudomonadati</taxon>
        <taxon>Pseudomonadota</taxon>
        <taxon>Alphaproteobacteria</taxon>
        <taxon>Maricaulales</taxon>
        <taxon>Maricaulaceae</taxon>
        <taxon>Alkalicaulis</taxon>
    </lineage>
</organism>
<dbReference type="EMBL" id="VWOJ01000006">
    <property type="protein sequence ID" value="KAA5800909.1"/>
    <property type="molecule type" value="Genomic_DNA"/>
</dbReference>
<evidence type="ECO:0000259" key="1">
    <source>
        <dbReference type="Pfam" id="PF12969"/>
    </source>
</evidence>
<gene>
    <name evidence="2" type="ORF">F1654_13805</name>
</gene>
<name>A0A5M6Z8G5_9PROT</name>
<evidence type="ECO:0000313" key="2">
    <source>
        <dbReference type="EMBL" id="KAA5800909.1"/>
    </source>
</evidence>
<reference evidence="2 3" key="1">
    <citation type="submission" date="2019-09" db="EMBL/GenBank/DDBJ databases">
        <authorList>
            <person name="Kevbrin V."/>
            <person name="Grouzdev D.S."/>
        </authorList>
    </citation>
    <scope>NUCLEOTIDE SEQUENCE [LARGE SCALE GENOMIC DNA]</scope>
    <source>
        <strain evidence="2 3">G-192</strain>
    </source>
</reference>
<dbReference type="Gene3D" id="2.60.40.3140">
    <property type="match status" value="1"/>
</dbReference>
<dbReference type="SUPFAM" id="SSF54001">
    <property type="entry name" value="Cysteine proteinases"/>
    <property type="match status" value="1"/>
</dbReference>
<sequence>MMWVWLRAVLAGMLAAGASGGVLWLAGEAGIENARGAALPGVVIARDGAQRLYRAPLPHWAPPMSEAREGAGAEASGQAATLQGLQFEQVEQHVWLGDSRPVALTRFRVRATTSSAADQLAVMTRIPFLPGHQQAIVHEAVIVRGRERIDVTGDVAVQFARPGMDARTLSLTGVSEAQLRLPGVRRGDAIEVTVAVRGNHRLTDRFDVSAAIAAPGAAVGHHRVTATGPAGAMSLSHDVIRRERAGEGLERLVLHDGAFTPQWPEPYSAPWRQTGGYRIISRMPSWRPLADWQARLYRPDVTPGVEAIARTIAEAHDERADRITAALRYAQREIRYFALALGDGGYVPRSVSETLRLSEGDCKAKTLLLISILDALDIGAVPVLVHTRLGAGLDRLPVTSGAFDHVIAGVEHEGVWYWLDPSWREQPGALTRIGHHDYGWGLIARPGEDALTRLTPPAPPAPDLMLEESYVLDTDGAADFTAQWAFAGAMADIMRQAADEQGRQAHLDYFTRQYANRFEEAAFEPGPQARDVRARNEYQLSFSGRIRLRDLRAQEARQAGQDSPAVVIAPHAALAPVQIVDMRDRAAPVYISQARHVRHRVRVTLPEGWAPPEAFEARFATALFTLDQSLAPFAHDGAPADDASGFVLEMAYQLHPGEYSAAQQLDSIGALKRALARSHVWLPGGEGGGVISDAAALDAASAPGLPALPAWQDGSMPGSPLDAGRIPVAIAY</sequence>
<dbReference type="Pfam" id="PF12969">
    <property type="entry name" value="DUF3857"/>
    <property type="match status" value="1"/>
</dbReference>
<dbReference type="AlphaFoldDB" id="A0A5M6Z8G5"/>
<keyword evidence="3" id="KW-1185">Reference proteome</keyword>
<comment type="caution">
    <text evidence="2">The sequence shown here is derived from an EMBL/GenBank/DDBJ whole genome shotgun (WGS) entry which is preliminary data.</text>
</comment>
<accession>A0A5M6Z8G5</accession>
<dbReference type="InterPro" id="IPR038765">
    <property type="entry name" value="Papain-like_cys_pep_sf"/>
</dbReference>
<proteinExistence type="predicted"/>
<feature type="domain" description="DUF3857" evidence="1">
    <location>
        <begin position="105"/>
        <end position="207"/>
    </location>
</feature>
<dbReference type="InterPro" id="IPR024618">
    <property type="entry name" value="DUF3857"/>
</dbReference>